<dbReference type="GO" id="GO:0016787">
    <property type="term" value="F:hydrolase activity"/>
    <property type="evidence" value="ECO:0007669"/>
    <property type="project" value="UniProtKB-KW"/>
</dbReference>
<accession>A0ABD2CIE8</accession>
<dbReference type="Pfam" id="PF00271">
    <property type="entry name" value="Helicase_C"/>
    <property type="match status" value="1"/>
</dbReference>
<feature type="compositionally biased region" description="Basic residues" evidence="14">
    <location>
        <begin position="396"/>
        <end position="409"/>
    </location>
</feature>
<dbReference type="SMART" id="SM00343">
    <property type="entry name" value="ZnF_C2HC"/>
    <property type="match status" value="1"/>
</dbReference>
<evidence type="ECO:0000256" key="11">
    <source>
        <dbReference type="ARBA" id="ARBA00034808"/>
    </source>
</evidence>
<feature type="region of interest" description="Disordered" evidence="14">
    <location>
        <begin position="267"/>
        <end position="298"/>
    </location>
</feature>
<feature type="domain" description="CCHC-type" evidence="15">
    <location>
        <begin position="603"/>
        <end position="617"/>
    </location>
</feature>
<dbReference type="FunFam" id="3.40.50.300:FF:000772">
    <property type="entry name" value="ATP-dependent DNA helicase Q4"/>
    <property type="match status" value="1"/>
</dbReference>
<dbReference type="PANTHER" id="PTHR13710">
    <property type="entry name" value="DNA HELICASE RECQ FAMILY MEMBER"/>
    <property type="match status" value="1"/>
</dbReference>
<protein>
    <recommendedName>
        <fullName evidence="11">DNA 3'-5' helicase</fullName>
        <ecNumber evidence="11">5.6.2.4</ecNumber>
    </recommendedName>
</protein>
<dbReference type="InterPro" id="IPR001878">
    <property type="entry name" value="Znf_CCHC"/>
</dbReference>
<keyword evidence="13" id="KW-0862">Zinc</keyword>
<dbReference type="PROSITE" id="PS50158">
    <property type="entry name" value="ZF_CCHC"/>
    <property type="match status" value="1"/>
</dbReference>
<feature type="compositionally biased region" description="Low complexity" evidence="14">
    <location>
        <begin position="267"/>
        <end position="277"/>
    </location>
</feature>
<feature type="region of interest" description="Disordered" evidence="14">
    <location>
        <begin position="384"/>
        <end position="480"/>
    </location>
</feature>
<dbReference type="GO" id="GO:0005524">
    <property type="term" value="F:ATP binding"/>
    <property type="evidence" value="ECO:0007669"/>
    <property type="project" value="UniProtKB-KW"/>
</dbReference>
<dbReference type="InterPro" id="IPR011545">
    <property type="entry name" value="DEAD/DEAH_box_helicase_dom"/>
</dbReference>
<dbReference type="GO" id="GO:0043138">
    <property type="term" value="F:3'-5' DNA helicase activity"/>
    <property type="evidence" value="ECO:0007669"/>
    <property type="project" value="UniProtKB-EC"/>
</dbReference>
<name>A0ABD2CIE8_VESMC</name>
<dbReference type="SUPFAM" id="SSF52540">
    <property type="entry name" value="P-loop containing nucleoside triphosphate hydrolases"/>
    <property type="match status" value="1"/>
</dbReference>
<keyword evidence="13" id="KW-0479">Metal-binding</keyword>
<comment type="subcellular location">
    <subcellularLocation>
        <location evidence="1">Nucleus</location>
    </subcellularLocation>
</comment>
<dbReference type="EMBL" id="JAYRBN010000050">
    <property type="protein sequence ID" value="KAL2744862.1"/>
    <property type="molecule type" value="Genomic_DNA"/>
</dbReference>
<keyword evidence="8" id="KW-0413">Isomerase</keyword>
<dbReference type="InterPro" id="IPR027417">
    <property type="entry name" value="P-loop_NTPase"/>
</dbReference>
<dbReference type="InterPro" id="IPR036875">
    <property type="entry name" value="Znf_CCHC_sf"/>
</dbReference>
<evidence type="ECO:0000256" key="2">
    <source>
        <dbReference type="ARBA" id="ARBA00005446"/>
    </source>
</evidence>
<dbReference type="PROSITE" id="PS51192">
    <property type="entry name" value="HELICASE_ATP_BIND_1"/>
    <property type="match status" value="1"/>
</dbReference>
<reference evidence="18 19" key="1">
    <citation type="journal article" date="2024" name="Ann. Entomol. Soc. Am.">
        <title>Genomic analyses of the southern and eastern yellowjacket wasps (Hymenoptera: Vespidae) reveal evolutionary signatures of social life.</title>
        <authorList>
            <person name="Catto M.A."/>
            <person name="Caine P.B."/>
            <person name="Orr S.E."/>
            <person name="Hunt B.G."/>
            <person name="Goodisman M.A.D."/>
        </authorList>
    </citation>
    <scope>NUCLEOTIDE SEQUENCE [LARGE SCALE GENOMIC DNA]</scope>
    <source>
        <strain evidence="18">232</strain>
        <tissue evidence="18">Head and thorax</tissue>
    </source>
</reference>
<comment type="caution">
    <text evidence="18">The sequence shown here is derived from an EMBL/GenBank/DDBJ whole genome shotgun (WGS) entry which is preliminary data.</text>
</comment>
<evidence type="ECO:0000256" key="4">
    <source>
        <dbReference type="ARBA" id="ARBA00022801"/>
    </source>
</evidence>
<evidence type="ECO:0000256" key="7">
    <source>
        <dbReference type="ARBA" id="ARBA00023125"/>
    </source>
</evidence>
<organism evidence="18 19">
    <name type="scientific">Vespula maculifrons</name>
    <name type="common">Eastern yellow jacket</name>
    <name type="synonym">Wasp</name>
    <dbReference type="NCBI Taxonomy" id="7453"/>
    <lineage>
        <taxon>Eukaryota</taxon>
        <taxon>Metazoa</taxon>
        <taxon>Ecdysozoa</taxon>
        <taxon>Arthropoda</taxon>
        <taxon>Hexapoda</taxon>
        <taxon>Insecta</taxon>
        <taxon>Pterygota</taxon>
        <taxon>Neoptera</taxon>
        <taxon>Endopterygota</taxon>
        <taxon>Hymenoptera</taxon>
        <taxon>Apocrita</taxon>
        <taxon>Aculeata</taxon>
        <taxon>Vespoidea</taxon>
        <taxon>Vespidae</taxon>
        <taxon>Vespinae</taxon>
        <taxon>Vespula</taxon>
    </lineage>
</organism>
<dbReference type="SUPFAM" id="SSF57756">
    <property type="entry name" value="Retrovirus zinc finger-like domains"/>
    <property type="match status" value="1"/>
</dbReference>
<dbReference type="CDD" id="cd18018">
    <property type="entry name" value="DEXHc_RecQ4-like"/>
    <property type="match status" value="1"/>
</dbReference>
<sequence>MELLQDPVFKSRYQKYKRRVKLWESDFMEKYGRKPTRNDIKEADIAIKEAYKMYWKLKTDALEETLMDITFSEDTQTNISIESPVRKPVGKPEKRSLTNSNEKDSENIDPTTASLIDEPEIKNLKDVWSDSVCKNEDSSFKKKEKLLVGKSTSFQLSRNKFTSSNFTKRNPRKSLPQTKVKNNVKKDETRNKSETTVDAVEEDTNKETETIFGNSVKIVSTESKVNSQSVNTIHELIENQIIAVNRNVNEGWLNRCVEEKNLDTSSVSQRLSSLSDSGTESMESNSPKEKKLSNDESLQVSDEEDFICNSDTEEDHKNKRIRNSNKRLYDCDRAIKRPCIETNNLLSNTLLKINDNEINVLTVCNTEINNDSMELNPQSIKKNMDEEKQTAESKNVPRKNTSRKSTPKSKRNDSNTDDSVSEDISPKEKKVTRTRGRTQRAKNKNDKRINEKSSEKKATRRSKRKQVIENEKNSEDSSSAVENIDTPIFGIETLEAVPRIAICSSNTGDLVADFSNSVSLLDSVTDNVKGAKPDKEKLEQKTKNLNDNFVRINLKKKIFVRGKKSFNLSKYKKNQWKQKKKSLESSEQNLDVIDYIEKNGLSCFKCGETGHFARYCKTLKTSNLLPLIEIDELAEYPSLEEAEKMASQSALVAHNKQINKLPEKPLYVTQKEELQFIHNEDEYILDDDDIADIMEEIEQKKEEETKEISGMHKIPEELLAKLVLPEIKVLTALYPTKEDQSLIDTPKEVFEVLKMFGHDNFRPGQEKAIMRILSGQSTLLTLSTGSGKSLCYQLPAYLYSKYSSCITLVISPLVSLMDDQVTGMPSFISAACLHTNQTPTVRDNIMQLVKESKIQILLISPEAVVAGEKSTGFGALLRKLPPIAFACIDEAHCISQWSHNFRPSYLMVCRVLKEKLGVKTVLGLTATATRSTAESIIHHLDIHDGMAGVISDVPLPNNLFLTVSRDEQRDNALIKLLLSERFKECNSIIIYCTRREECMRIAGLIRVSLLDPKETAKEKSKVSHIAEAYHAGLSSYRRKIVQKAFMNGQTKIVVATVAFGMGINKSDIRSVIHYNMPATFEGYVQEVGRAGRDGLSAQCHLFLSPEENSDKWELRRHIYANSIDRHTIRHLLAKVFIPCSCAQMNKNTPAKRCSGHEVGLPIDEMVKTLDITEEMILTFLCYLELYHKKFLTVLSSAYTVAKVSSYNGPQGLKLAAQSCPPLAMAIALDLKKGISHEKSTTIEFKVIDIASIIGWDSGVVKKHLKDLEWKTVNGKSKRSAISVRYDTLGLRVKAQGDLTDAELDEALDVLVSRTQSQEISSLQQLESISMSLQKFSVPVIDQCSTISEEIINKSEGLKNTIRNYFQSDHLLNSETICKSQVKLLNEAQIASDVRNLILSYKDNNFTGRAVARIFHGIQSPNYPAIIWSKCRFWRTYISSDFNAICQIATKEILALHSIIAIRNLKGLNMIGKNEEEDTNDNNLYRIKLIANKRKSLEDNTAQIQEKIKHCFAQLTDVLRSRERQLLRQAEAVHTQQLSLLQSSLDFIPSLIVNLQKKEDLLEQIHHFGNIELSGTNCITVKDIEPYKVAEYEEANKDHVSFDKSIKCEKDVDAINKQIRNIDIDKLNISLDCASIFDDSRSFLNSSLNSSIENERHLQILESNDITEMCKDSKVLPLCSSLYIIKQDPNTYVKENGEHQFNNKCANDLQDINVPNQGADVLMNGSEDINIRVQLHEKSLDKTDSFESNHSDDQRDMSDRIKNMESIKNQDVLKPVCEHPKQVQQWLQQILVETEIEPIVHEVGQFSELSEVQHYNKLQLET</sequence>
<dbReference type="GO" id="GO:0005634">
    <property type="term" value="C:nucleus"/>
    <property type="evidence" value="ECO:0007669"/>
    <property type="project" value="UniProtKB-SubCell"/>
</dbReference>
<dbReference type="CDD" id="cd22289">
    <property type="entry name" value="RecQL4_SLD2_NTD"/>
    <property type="match status" value="1"/>
</dbReference>
<comment type="similarity">
    <text evidence="2">Belongs to the helicase family. RecQ subfamily.</text>
</comment>
<evidence type="ECO:0000259" key="16">
    <source>
        <dbReference type="PROSITE" id="PS51192"/>
    </source>
</evidence>
<keyword evidence="3" id="KW-0547">Nucleotide-binding</keyword>
<feature type="domain" description="Helicase ATP-binding" evidence="16">
    <location>
        <begin position="769"/>
        <end position="946"/>
    </location>
</feature>
<evidence type="ECO:0000256" key="1">
    <source>
        <dbReference type="ARBA" id="ARBA00004123"/>
    </source>
</evidence>
<dbReference type="InterPro" id="IPR004589">
    <property type="entry name" value="DNA_helicase_ATP-dep_RecQ"/>
</dbReference>
<feature type="compositionally biased region" description="Basic residues" evidence="14">
    <location>
        <begin position="432"/>
        <end position="442"/>
    </location>
</feature>
<evidence type="ECO:0000256" key="12">
    <source>
        <dbReference type="ARBA" id="ARBA00049360"/>
    </source>
</evidence>
<dbReference type="Pfam" id="PF00098">
    <property type="entry name" value="zf-CCHC"/>
    <property type="match status" value="1"/>
</dbReference>
<keyword evidence="9" id="KW-0539">Nucleus</keyword>
<feature type="compositionally biased region" description="Basic and acidic residues" evidence="14">
    <location>
        <begin position="90"/>
        <end position="106"/>
    </location>
</feature>
<evidence type="ECO:0000259" key="15">
    <source>
        <dbReference type="PROSITE" id="PS50158"/>
    </source>
</evidence>
<evidence type="ECO:0000256" key="5">
    <source>
        <dbReference type="ARBA" id="ARBA00022806"/>
    </source>
</evidence>
<dbReference type="InterPro" id="IPR014001">
    <property type="entry name" value="Helicase_ATP-bd"/>
</dbReference>
<evidence type="ECO:0000256" key="6">
    <source>
        <dbReference type="ARBA" id="ARBA00022840"/>
    </source>
</evidence>
<keyword evidence="6" id="KW-0067">ATP-binding</keyword>
<dbReference type="InterPro" id="IPR001650">
    <property type="entry name" value="Helicase_C-like"/>
</dbReference>
<evidence type="ECO:0000259" key="17">
    <source>
        <dbReference type="PROSITE" id="PS51194"/>
    </source>
</evidence>
<comment type="catalytic activity">
    <reaction evidence="10">
        <text>Couples ATP hydrolysis with the unwinding of duplex DNA by translocating in the 3'-5' direction.</text>
        <dbReference type="EC" id="5.6.2.4"/>
    </reaction>
</comment>
<evidence type="ECO:0000256" key="13">
    <source>
        <dbReference type="PROSITE-ProRule" id="PRU00047"/>
    </source>
</evidence>
<keyword evidence="7" id="KW-0238">DNA-binding</keyword>
<dbReference type="GO" id="GO:0003677">
    <property type="term" value="F:DNA binding"/>
    <property type="evidence" value="ECO:0007669"/>
    <property type="project" value="UniProtKB-KW"/>
</dbReference>
<evidence type="ECO:0000256" key="9">
    <source>
        <dbReference type="ARBA" id="ARBA00023242"/>
    </source>
</evidence>
<dbReference type="GO" id="GO:0008270">
    <property type="term" value="F:zinc ion binding"/>
    <property type="evidence" value="ECO:0007669"/>
    <property type="project" value="UniProtKB-KW"/>
</dbReference>
<dbReference type="PROSITE" id="PS51194">
    <property type="entry name" value="HELICASE_CTER"/>
    <property type="match status" value="1"/>
</dbReference>
<feature type="compositionally biased region" description="Basic and acidic residues" evidence="14">
    <location>
        <begin position="443"/>
        <end position="457"/>
    </location>
</feature>
<proteinExistence type="inferred from homology"/>
<keyword evidence="19" id="KW-1185">Reference proteome</keyword>
<evidence type="ECO:0000256" key="3">
    <source>
        <dbReference type="ARBA" id="ARBA00022741"/>
    </source>
</evidence>
<dbReference type="Gene3D" id="4.10.60.10">
    <property type="entry name" value="Zinc finger, CCHC-type"/>
    <property type="match status" value="1"/>
</dbReference>
<evidence type="ECO:0000256" key="10">
    <source>
        <dbReference type="ARBA" id="ARBA00034617"/>
    </source>
</evidence>
<dbReference type="PANTHER" id="PTHR13710:SF108">
    <property type="entry name" value="ATP-DEPENDENT DNA HELICASE Q4"/>
    <property type="match status" value="1"/>
</dbReference>
<dbReference type="Gene3D" id="3.40.50.300">
    <property type="entry name" value="P-loop containing nucleotide triphosphate hydrolases"/>
    <property type="match status" value="2"/>
</dbReference>
<dbReference type="NCBIfam" id="TIGR00614">
    <property type="entry name" value="recQ_fam"/>
    <property type="match status" value="1"/>
</dbReference>
<evidence type="ECO:0000256" key="14">
    <source>
        <dbReference type="SAM" id="MobiDB-lite"/>
    </source>
</evidence>
<dbReference type="Gene3D" id="1.10.10.1460">
    <property type="match status" value="1"/>
</dbReference>
<gene>
    <name evidence="18" type="ORF">V1477_007404</name>
</gene>
<feature type="domain" description="Helicase C-terminal" evidence="17">
    <location>
        <begin position="977"/>
        <end position="1136"/>
    </location>
</feature>
<evidence type="ECO:0000256" key="8">
    <source>
        <dbReference type="ARBA" id="ARBA00023235"/>
    </source>
</evidence>
<keyword evidence="4" id="KW-0378">Hydrolase</keyword>
<keyword evidence="5 18" id="KW-0347">Helicase</keyword>
<dbReference type="EC" id="5.6.2.4" evidence="11"/>
<dbReference type="SMART" id="SM00490">
    <property type="entry name" value="HELICc"/>
    <property type="match status" value="1"/>
</dbReference>
<evidence type="ECO:0000313" key="19">
    <source>
        <dbReference type="Proteomes" id="UP001607303"/>
    </source>
</evidence>
<evidence type="ECO:0000313" key="18">
    <source>
        <dbReference type="EMBL" id="KAL2744862.1"/>
    </source>
</evidence>
<feature type="compositionally biased region" description="Basic and acidic residues" evidence="14">
    <location>
        <begin position="466"/>
        <end position="475"/>
    </location>
</feature>
<dbReference type="Proteomes" id="UP001607303">
    <property type="component" value="Unassembled WGS sequence"/>
</dbReference>
<dbReference type="SMART" id="SM00487">
    <property type="entry name" value="DEXDc"/>
    <property type="match status" value="1"/>
</dbReference>
<comment type="catalytic activity">
    <reaction evidence="12">
        <text>ATP + H2O = ADP + phosphate + H(+)</text>
        <dbReference type="Rhea" id="RHEA:13065"/>
        <dbReference type="ChEBI" id="CHEBI:15377"/>
        <dbReference type="ChEBI" id="CHEBI:15378"/>
        <dbReference type="ChEBI" id="CHEBI:30616"/>
        <dbReference type="ChEBI" id="CHEBI:43474"/>
        <dbReference type="ChEBI" id="CHEBI:456216"/>
    </reaction>
</comment>
<dbReference type="Pfam" id="PF00270">
    <property type="entry name" value="DEAD"/>
    <property type="match status" value="1"/>
</dbReference>
<keyword evidence="13" id="KW-0863">Zinc-finger</keyword>
<feature type="region of interest" description="Disordered" evidence="14">
    <location>
        <begin position="80"/>
        <end position="116"/>
    </location>
</feature>